<dbReference type="InterPro" id="IPR001380">
    <property type="entry name" value="Ribosomal_eL13"/>
</dbReference>
<keyword evidence="2 3" id="KW-0687">Ribonucleoprotein</keyword>
<reference evidence="4 5" key="1">
    <citation type="journal article" date="2022" name="Microbiol. Resour. Announc.">
        <title>Complete Genome Sequence of the Hyperthermophilic and Acidophilic Archaeon Saccharolobus caldissimus Strain HS-3T.</title>
        <authorList>
            <person name="Sakai H.D."/>
            <person name="Kurosawa N."/>
        </authorList>
    </citation>
    <scope>NUCLEOTIDE SEQUENCE [LARGE SCALE GENOMIC DNA]</scope>
    <source>
        <strain evidence="4 5">JCM32116</strain>
    </source>
</reference>
<dbReference type="EMBL" id="AP025226">
    <property type="protein sequence ID" value="BDB98835.1"/>
    <property type="molecule type" value="Genomic_DNA"/>
</dbReference>
<sequence>MSQGNISPPKAIIKRPNYSFEYKNERKAKRTGRGFSIGELEKVGLTVSQARKLGLYVDIRRKSVHDENVESLKKFLEQLKQSQSKS</sequence>
<dbReference type="GO" id="GO:1990904">
    <property type="term" value="C:ribonucleoprotein complex"/>
    <property type="evidence" value="ECO:0007669"/>
    <property type="project" value="UniProtKB-KW"/>
</dbReference>
<dbReference type="NCBIfam" id="NF008914">
    <property type="entry name" value="PRK12277.1"/>
    <property type="match status" value="1"/>
</dbReference>
<evidence type="ECO:0000313" key="4">
    <source>
        <dbReference type="EMBL" id="BDB98835.1"/>
    </source>
</evidence>
<evidence type="ECO:0000256" key="1">
    <source>
        <dbReference type="ARBA" id="ARBA00022980"/>
    </source>
</evidence>
<dbReference type="GO" id="GO:0006412">
    <property type="term" value="P:translation"/>
    <property type="evidence" value="ECO:0007669"/>
    <property type="project" value="UniProtKB-UniRule"/>
</dbReference>
<comment type="similarity">
    <text evidence="3">Belongs to the eukaryotic ribosomal protein eL13 family.</text>
</comment>
<name>A0AAQ4CSQ4_9CREN</name>
<proteinExistence type="inferred from homology"/>
<evidence type="ECO:0000256" key="2">
    <source>
        <dbReference type="ARBA" id="ARBA00023274"/>
    </source>
</evidence>
<dbReference type="Pfam" id="PF01294">
    <property type="entry name" value="Ribosomal_L13e"/>
    <property type="match status" value="1"/>
</dbReference>
<dbReference type="Proteomes" id="UP001319921">
    <property type="component" value="Chromosome"/>
</dbReference>
<dbReference type="KEGG" id="scas:SACC_18520"/>
<gene>
    <name evidence="3" type="primary">rpl13e</name>
    <name evidence="4" type="ORF">SACC_18520</name>
</gene>
<evidence type="ECO:0000313" key="5">
    <source>
        <dbReference type="Proteomes" id="UP001319921"/>
    </source>
</evidence>
<dbReference type="AlphaFoldDB" id="A0AAQ4CSQ4"/>
<keyword evidence="1 3" id="KW-0689">Ribosomal protein</keyword>
<dbReference type="HAMAP" id="MF_00499">
    <property type="entry name" value="Ribosomal_eL13"/>
    <property type="match status" value="1"/>
</dbReference>
<protein>
    <recommendedName>
        <fullName evidence="3">Large ribosomal subunit protein eL13</fullName>
    </recommendedName>
</protein>
<organism evidence="4 5">
    <name type="scientific">Saccharolobus caldissimus</name>
    <dbReference type="NCBI Taxonomy" id="1702097"/>
    <lineage>
        <taxon>Archaea</taxon>
        <taxon>Thermoproteota</taxon>
        <taxon>Thermoprotei</taxon>
        <taxon>Sulfolobales</taxon>
        <taxon>Sulfolobaceae</taxon>
        <taxon>Saccharolobus</taxon>
    </lineage>
</organism>
<keyword evidence="5" id="KW-1185">Reference proteome</keyword>
<dbReference type="GO" id="GO:0005840">
    <property type="term" value="C:ribosome"/>
    <property type="evidence" value="ECO:0007669"/>
    <property type="project" value="UniProtKB-KW"/>
</dbReference>
<dbReference type="GO" id="GO:0003735">
    <property type="term" value="F:structural constituent of ribosome"/>
    <property type="evidence" value="ECO:0007669"/>
    <property type="project" value="InterPro"/>
</dbReference>
<evidence type="ECO:0000256" key="3">
    <source>
        <dbReference type="HAMAP-Rule" id="MF_00499"/>
    </source>
</evidence>
<accession>A0AAQ4CSQ4</accession>